<keyword evidence="1" id="KW-0812">Transmembrane</keyword>
<evidence type="ECO:0000313" key="2">
    <source>
        <dbReference type="EMBL" id="KAK4448363.1"/>
    </source>
</evidence>
<evidence type="ECO:0000256" key="1">
    <source>
        <dbReference type="SAM" id="Phobius"/>
    </source>
</evidence>
<sequence>MNTDCKYSHVVDPSTYDLRGLCPGMEVRVHNDHKDMDLAVIGALEDWKELIGPASPVYKGGGGHPYNSIPISIPECMPDRLSIVTYATEFAFLQDDSYEGSFEETSFPTAPNMINEGMTVIDNMNEGRDVNARKIQAWIISKILSIDPIRGRMALNAWKSFYESNKITGLAAKEVKSTFLKLDSYFKYRLEDLGCQYWTGMLIFACGLDIPEHELPLCRDLLRPGWVAFTLVNDVCSFDKEVRDAKKNGNDWMANAIWVIAQEQGVSIEEAKKLGAQMLNDYAAEYLDIMREAKASGKYSHDFLRFMDGVYWSISGSLAWSVVCPRYNADKGATFSEQQLDWIKNGIPDHLRRGDSMKSAAYQLQTGMHLKGLMNDFSFDMKELAQNQKKLALYVEMGGLIGTLAKLKEWRTRLLSGSISLLGVVALVRVFYRSQN</sequence>
<dbReference type="Pfam" id="PF19086">
    <property type="entry name" value="Terpene_syn_C_2"/>
    <property type="match status" value="1"/>
</dbReference>
<dbReference type="Gene3D" id="1.10.600.10">
    <property type="entry name" value="Farnesyl Diphosphate Synthase"/>
    <property type="match status" value="1"/>
</dbReference>
<gene>
    <name evidence="2" type="ORF">QBC34DRAFT_301251</name>
</gene>
<reference evidence="2" key="2">
    <citation type="submission" date="2023-05" db="EMBL/GenBank/DDBJ databases">
        <authorList>
            <consortium name="Lawrence Berkeley National Laboratory"/>
            <person name="Steindorff A."/>
            <person name="Hensen N."/>
            <person name="Bonometti L."/>
            <person name="Westerberg I."/>
            <person name="Brannstrom I.O."/>
            <person name="Guillou S."/>
            <person name="Cros-Aarteil S."/>
            <person name="Calhoun S."/>
            <person name="Haridas S."/>
            <person name="Kuo A."/>
            <person name="Mondo S."/>
            <person name="Pangilinan J."/>
            <person name="Riley R."/>
            <person name="Labutti K."/>
            <person name="Andreopoulos B."/>
            <person name="Lipzen A."/>
            <person name="Chen C."/>
            <person name="Yanf M."/>
            <person name="Daum C."/>
            <person name="Ng V."/>
            <person name="Clum A."/>
            <person name="Ohm R."/>
            <person name="Martin F."/>
            <person name="Silar P."/>
            <person name="Natvig D."/>
            <person name="Lalanne C."/>
            <person name="Gautier V."/>
            <person name="Ament-Velasquez S.L."/>
            <person name="Kruys A."/>
            <person name="Hutchinson M.I."/>
            <person name="Powell A.J."/>
            <person name="Barry K."/>
            <person name="Miller A.N."/>
            <person name="Grigoriev I.V."/>
            <person name="Debuchy R."/>
            <person name="Gladieux P."/>
            <person name="Thoren M.H."/>
            <person name="Johannesson H."/>
        </authorList>
    </citation>
    <scope>NUCLEOTIDE SEQUENCE</scope>
    <source>
        <strain evidence="2">PSN243</strain>
    </source>
</reference>
<comment type="caution">
    <text evidence="2">The sequence shown here is derived from an EMBL/GenBank/DDBJ whole genome shotgun (WGS) entry which is preliminary data.</text>
</comment>
<accession>A0AAV9GM40</accession>
<keyword evidence="1" id="KW-0472">Membrane</keyword>
<dbReference type="InterPro" id="IPR008949">
    <property type="entry name" value="Isoprenoid_synthase_dom_sf"/>
</dbReference>
<organism evidence="2 3">
    <name type="scientific">Podospora aff. communis PSN243</name>
    <dbReference type="NCBI Taxonomy" id="3040156"/>
    <lineage>
        <taxon>Eukaryota</taxon>
        <taxon>Fungi</taxon>
        <taxon>Dikarya</taxon>
        <taxon>Ascomycota</taxon>
        <taxon>Pezizomycotina</taxon>
        <taxon>Sordariomycetes</taxon>
        <taxon>Sordariomycetidae</taxon>
        <taxon>Sordariales</taxon>
        <taxon>Podosporaceae</taxon>
        <taxon>Podospora</taxon>
    </lineage>
</organism>
<keyword evidence="1" id="KW-1133">Transmembrane helix</keyword>
<reference evidence="2" key="1">
    <citation type="journal article" date="2023" name="Mol. Phylogenet. Evol.">
        <title>Genome-scale phylogeny and comparative genomics of the fungal order Sordariales.</title>
        <authorList>
            <person name="Hensen N."/>
            <person name="Bonometti L."/>
            <person name="Westerberg I."/>
            <person name="Brannstrom I.O."/>
            <person name="Guillou S."/>
            <person name="Cros-Aarteil S."/>
            <person name="Calhoun S."/>
            <person name="Haridas S."/>
            <person name="Kuo A."/>
            <person name="Mondo S."/>
            <person name="Pangilinan J."/>
            <person name="Riley R."/>
            <person name="LaButti K."/>
            <person name="Andreopoulos B."/>
            <person name="Lipzen A."/>
            <person name="Chen C."/>
            <person name="Yan M."/>
            <person name="Daum C."/>
            <person name="Ng V."/>
            <person name="Clum A."/>
            <person name="Steindorff A."/>
            <person name="Ohm R.A."/>
            <person name="Martin F."/>
            <person name="Silar P."/>
            <person name="Natvig D.O."/>
            <person name="Lalanne C."/>
            <person name="Gautier V."/>
            <person name="Ament-Velasquez S.L."/>
            <person name="Kruys A."/>
            <person name="Hutchinson M.I."/>
            <person name="Powell A.J."/>
            <person name="Barry K."/>
            <person name="Miller A.N."/>
            <person name="Grigoriev I.V."/>
            <person name="Debuchy R."/>
            <person name="Gladieux P."/>
            <person name="Hiltunen Thoren M."/>
            <person name="Johannesson H."/>
        </authorList>
    </citation>
    <scope>NUCLEOTIDE SEQUENCE</scope>
    <source>
        <strain evidence="2">PSN243</strain>
    </source>
</reference>
<protein>
    <submittedName>
        <fullName evidence="2">Isoprenoid synthase domain-containing protein</fullName>
    </submittedName>
</protein>
<dbReference type="AlphaFoldDB" id="A0AAV9GM40"/>
<keyword evidence="3" id="KW-1185">Reference proteome</keyword>
<feature type="transmembrane region" description="Helical" evidence="1">
    <location>
        <begin position="414"/>
        <end position="432"/>
    </location>
</feature>
<evidence type="ECO:0000313" key="3">
    <source>
        <dbReference type="Proteomes" id="UP001321760"/>
    </source>
</evidence>
<dbReference type="Proteomes" id="UP001321760">
    <property type="component" value="Unassembled WGS sequence"/>
</dbReference>
<dbReference type="SUPFAM" id="SSF48576">
    <property type="entry name" value="Terpenoid synthases"/>
    <property type="match status" value="1"/>
</dbReference>
<name>A0AAV9GM40_9PEZI</name>
<dbReference type="EMBL" id="MU865943">
    <property type="protein sequence ID" value="KAK4448363.1"/>
    <property type="molecule type" value="Genomic_DNA"/>
</dbReference>
<proteinExistence type="predicted"/>